<dbReference type="InterPro" id="IPR018391">
    <property type="entry name" value="PQQ_b-propeller_rpt"/>
</dbReference>
<dbReference type="STRING" id="1841610.A6X21_10755"/>
<feature type="transmembrane region" description="Helical" evidence="2">
    <location>
        <begin position="57"/>
        <end position="77"/>
    </location>
</feature>
<dbReference type="InterPro" id="IPR002372">
    <property type="entry name" value="PQQ_rpt_dom"/>
</dbReference>
<name>A0A1C3E6V1_9PLAN</name>
<feature type="transmembrane region" description="Helical" evidence="2">
    <location>
        <begin position="115"/>
        <end position="135"/>
    </location>
</feature>
<keyword evidence="2" id="KW-0472">Membrane</keyword>
<evidence type="ECO:0000313" key="5">
    <source>
        <dbReference type="Proteomes" id="UP000094828"/>
    </source>
</evidence>
<keyword evidence="2" id="KW-0812">Transmembrane</keyword>
<keyword evidence="2" id="KW-1133">Transmembrane helix</keyword>
<evidence type="ECO:0000256" key="2">
    <source>
        <dbReference type="SAM" id="Phobius"/>
    </source>
</evidence>
<dbReference type="SUPFAM" id="SSF50998">
    <property type="entry name" value="Quinoprotein alcohol dehydrogenase-like"/>
    <property type="match status" value="1"/>
</dbReference>
<reference evidence="4 5" key="1">
    <citation type="submission" date="2016-05" db="EMBL/GenBank/DDBJ databases">
        <title>Genomic and physiological characterization of Planctopirus sp. isolated from fresh water lake.</title>
        <authorList>
            <person name="Subhash Y."/>
            <person name="Ramana C."/>
        </authorList>
    </citation>
    <scope>NUCLEOTIDE SEQUENCE [LARGE SCALE GENOMIC DNA]</scope>
    <source>
        <strain evidence="4 5">JC280</strain>
    </source>
</reference>
<feature type="transmembrane region" description="Helical" evidence="2">
    <location>
        <begin position="142"/>
        <end position="159"/>
    </location>
</feature>
<feature type="region of interest" description="Disordered" evidence="1">
    <location>
        <begin position="1"/>
        <end position="22"/>
    </location>
</feature>
<dbReference type="InterPro" id="IPR015943">
    <property type="entry name" value="WD40/YVTN_repeat-like_dom_sf"/>
</dbReference>
<dbReference type="SMART" id="SM00564">
    <property type="entry name" value="PQQ"/>
    <property type="match status" value="2"/>
</dbReference>
<dbReference type="Gene3D" id="2.130.10.10">
    <property type="entry name" value="YVTN repeat-like/Quinoprotein amine dehydrogenase"/>
    <property type="match status" value="1"/>
</dbReference>
<keyword evidence="5" id="KW-1185">Reference proteome</keyword>
<dbReference type="InterPro" id="IPR011047">
    <property type="entry name" value="Quinoprotein_ADH-like_sf"/>
</dbReference>
<feature type="transmembrane region" description="Helical" evidence="2">
    <location>
        <begin position="31"/>
        <end position="51"/>
    </location>
</feature>
<sequence length="608" mass="65825">MQTDSSASPPELARHPEGASTPAVQPRTLRWWPAACLVVLMFLLRMIPAVVESPSLPVIFASFLGPAVAGVLILLWWVTFSRSTIRERLLGALLTIALIGISITLLHPSLANMNAIMYVVPYGAGAFAVSLCLLAAQPRWRLPVALGAVALTLGYWDLLQSAGVDGTFQPELSWRWIPTAEERYLQTVTSQATETPSPAPAEKILLADAAWPAFRGAARDGRQPGIALKSNWEEAPPKSIWKKPIGPGWSSFSVAGNRLFTQEQRGEDEAVVCLNASTGETIWATTYPSRFWEAVAGAGPRATPTIADEGLFALGANGVLLALDPVTGAKRWTRDLQVDAGRKPPMWGFASSPLVVQGLVIVHAGGAENKGVLAYRAADGELAWSVPSGDHSYSSAQLATFDGVSGLLMSTNSGLQFLDVANGHTIWEHRWAGDNYRALQPLVVGNSAFIATSLGLGTRKVTARQKGELWEVTEDWTSRDLKPDFNDFVEYQNSLYGFDGNIFTCVSLETGKRAWKRGRYGNGQVLLLPDAGQLLVTSETGEVVLLKADPAKPVELARFPAIEGKTWNHPVVIGFKLYLRNAEMAACYELALEQLPEQQSQSVVQQGD</sequence>
<dbReference type="Proteomes" id="UP000094828">
    <property type="component" value="Unassembled WGS sequence"/>
</dbReference>
<dbReference type="AlphaFoldDB" id="A0A1C3E6V1"/>
<comment type="caution">
    <text evidence="4">The sequence shown here is derived from an EMBL/GenBank/DDBJ whole genome shotgun (WGS) entry which is preliminary data.</text>
</comment>
<dbReference type="Gene3D" id="2.40.10.480">
    <property type="match status" value="1"/>
</dbReference>
<organism evidence="4 5">
    <name type="scientific">Planctopirus hydrillae</name>
    <dbReference type="NCBI Taxonomy" id="1841610"/>
    <lineage>
        <taxon>Bacteria</taxon>
        <taxon>Pseudomonadati</taxon>
        <taxon>Planctomycetota</taxon>
        <taxon>Planctomycetia</taxon>
        <taxon>Planctomycetales</taxon>
        <taxon>Planctomycetaceae</taxon>
        <taxon>Planctopirus</taxon>
    </lineage>
</organism>
<dbReference type="PANTHER" id="PTHR34512:SF30">
    <property type="entry name" value="OUTER MEMBRANE PROTEIN ASSEMBLY FACTOR BAMB"/>
    <property type="match status" value="1"/>
</dbReference>
<accession>A0A1C3E6V1</accession>
<dbReference type="Pfam" id="PF13360">
    <property type="entry name" value="PQQ_2"/>
    <property type="match status" value="1"/>
</dbReference>
<feature type="domain" description="Pyrrolo-quinoline quinone repeat" evidence="3">
    <location>
        <begin position="298"/>
        <end position="516"/>
    </location>
</feature>
<evidence type="ECO:0000259" key="3">
    <source>
        <dbReference type="Pfam" id="PF13360"/>
    </source>
</evidence>
<dbReference type="RefSeq" id="WP_068850801.1">
    <property type="nucleotide sequence ID" value="NZ_LYDR01000150.1"/>
</dbReference>
<feature type="transmembrane region" description="Helical" evidence="2">
    <location>
        <begin position="89"/>
        <end position="109"/>
    </location>
</feature>
<proteinExistence type="predicted"/>
<evidence type="ECO:0000313" key="4">
    <source>
        <dbReference type="EMBL" id="ODA28961.1"/>
    </source>
</evidence>
<gene>
    <name evidence="4" type="ORF">A6X21_10755</name>
</gene>
<dbReference type="OrthoDB" id="7051554at2"/>
<evidence type="ECO:0000256" key="1">
    <source>
        <dbReference type="SAM" id="MobiDB-lite"/>
    </source>
</evidence>
<dbReference type="EMBL" id="LYDR01000150">
    <property type="protein sequence ID" value="ODA28961.1"/>
    <property type="molecule type" value="Genomic_DNA"/>
</dbReference>
<protein>
    <recommendedName>
        <fullName evidence="3">Pyrrolo-quinoline quinone repeat domain-containing protein</fullName>
    </recommendedName>
</protein>
<dbReference type="PANTHER" id="PTHR34512">
    <property type="entry name" value="CELL SURFACE PROTEIN"/>
    <property type="match status" value="1"/>
</dbReference>